<reference evidence="2" key="2">
    <citation type="submission" date="2020-07" db="EMBL/GenBank/DDBJ databases">
        <authorList>
            <person name="Vera ALvarez R."/>
            <person name="Arias-Moreno D.M."/>
            <person name="Jimenez-Jacinto V."/>
            <person name="Jimenez-Bremont J.F."/>
            <person name="Swaminathan K."/>
            <person name="Moose S.P."/>
            <person name="Guerrero-Gonzalez M.L."/>
            <person name="Marino-Ramirez L."/>
            <person name="Landsman D."/>
            <person name="Rodriguez-Kessler M."/>
            <person name="Delgado-Sanchez P."/>
        </authorList>
    </citation>
    <scope>NUCLEOTIDE SEQUENCE</scope>
    <source>
        <tissue evidence="2">Cladode</tissue>
    </source>
</reference>
<proteinExistence type="predicted"/>
<evidence type="ECO:0000256" key="1">
    <source>
        <dbReference type="SAM" id="Phobius"/>
    </source>
</evidence>
<reference evidence="2" key="1">
    <citation type="journal article" date="2013" name="J. Plant Res.">
        <title>Effect of fungi and light on seed germination of three Opuntia species from semiarid lands of central Mexico.</title>
        <authorList>
            <person name="Delgado-Sanchez P."/>
            <person name="Jimenez-Bremont J.F."/>
            <person name="Guerrero-Gonzalez Mde L."/>
            <person name="Flores J."/>
        </authorList>
    </citation>
    <scope>NUCLEOTIDE SEQUENCE</scope>
    <source>
        <tissue evidence="2">Cladode</tissue>
    </source>
</reference>
<feature type="transmembrane region" description="Helical" evidence="1">
    <location>
        <begin position="125"/>
        <end position="149"/>
    </location>
</feature>
<evidence type="ECO:0000313" key="2">
    <source>
        <dbReference type="EMBL" id="MBA4647522.1"/>
    </source>
</evidence>
<keyword evidence="1" id="KW-0812">Transmembrane</keyword>
<sequence>MLVFGSSCCLFIGGGGVCSPFGAALAFAVQGVCFHSRQMAIVYFWFSCIILGVGNPQDGKYCKGWVNWYVTTFCQCCLALDCGEIEAQAGYCTAHQMHLILYCNVLLSIWFHSLVFFIYGFWLWLLFLLLIDLFLPFFVFSYLSVYLLICCMEQCLSSFFVWLVPGLWQVSVMWLFLFCVSGCDLGLVMVRGHKGYPLWPMASPWNNLTRVDTSWHMLSSPLEFNLDLSLSHSTSLIMRLERSLFMVSAVATAFWIVSYVSNFFVLESCTMCLLVSLLGLDCLVWRLVASLVCAFCSSPGSDYGFLFPLICCWMDVCSFGL</sequence>
<organism evidence="2">
    <name type="scientific">Opuntia streptacantha</name>
    <name type="common">Prickly pear cactus</name>
    <name type="synonym">Opuntia cardona</name>
    <dbReference type="NCBI Taxonomy" id="393608"/>
    <lineage>
        <taxon>Eukaryota</taxon>
        <taxon>Viridiplantae</taxon>
        <taxon>Streptophyta</taxon>
        <taxon>Embryophyta</taxon>
        <taxon>Tracheophyta</taxon>
        <taxon>Spermatophyta</taxon>
        <taxon>Magnoliopsida</taxon>
        <taxon>eudicotyledons</taxon>
        <taxon>Gunneridae</taxon>
        <taxon>Pentapetalae</taxon>
        <taxon>Caryophyllales</taxon>
        <taxon>Cactineae</taxon>
        <taxon>Cactaceae</taxon>
        <taxon>Opuntioideae</taxon>
        <taxon>Opuntia</taxon>
    </lineage>
</organism>
<dbReference type="EMBL" id="GISG01150817">
    <property type="protein sequence ID" value="MBA4647522.1"/>
    <property type="molecule type" value="Transcribed_RNA"/>
</dbReference>
<feature type="transmembrane region" description="Helical" evidence="1">
    <location>
        <begin position="244"/>
        <end position="266"/>
    </location>
</feature>
<feature type="transmembrane region" description="Helical" evidence="1">
    <location>
        <begin position="161"/>
        <end position="190"/>
    </location>
</feature>
<feature type="transmembrane region" description="Helical" evidence="1">
    <location>
        <begin position="273"/>
        <end position="297"/>
    </location>
</feature>
<dbReference type="AlphaFoldDB" id="A0A7C9DNV6"/>
<name>A0A7C9DNV6_OPUST</name>
<keyword evidence="1" id="KW-1133">Transmembrane helix</keyword>
<keyword evidence="1" id="KW-0472">Membrane</keyword>
<feature type="transmembrane region" description="Helical" evidence="1">
    <location>
        <begin position="99"/>
        <end position="119"/>
    </location>
</feature>
<accession>A0A7C9DNV6</accession>
<feature type="transmembrane region" description="Helical" evidence="1">
    <location>
        <begin position="38"/>
        <end position="54"/>
    </location>
</feature>
<protein>
    <submittedName>
        <fullName evidence="2">Uncharacterized protein</fullName>
    </submittedName>
</protein>